<evidence type="ECO:0000256" key="2">
    <source>
        <dbReference type="ARBA" id="ARBA00022448"/>
    </source>
</evidence>
<dbReference type="PROSITE" id="PS50928">
    <property type="entry name" value="ABC_TM1"/>
    <property type="match status" value="1"/>
</dbReference>
<keyword evidence="5 7" id="KW-1133">Transmembrane helix</keyword>
<evidence type="ECO:0000259" key="8">
    <source>
        <dbReference type="PROSITE" id="PS50928"/>
    </source>
</evidence>
<sequence length="287" mass="30998">MPVELYALSSNFKTVLGVLRSDKNLLAGALMLLVFVLVAVFANLIATYHPLQTGLTRGLHPPSRGFLMGTDQIGRDVFSWVIYGTRTALVVGVTATAISFVIALAVGLVSGYFGGKADLVLMRIVDILLSIPQFIFMIVMVMLYGSTFTNIVLIIGLLSWPTLARIVRAEVLSLREREFVLAARALGASSRDLILKEILPNALPPVIPAAALTASNAILAEAALSFLGLGDPRVPSWGTMLWIARQAIFAGGWWTLVFPSIFIVLVILSINIIADGLNNVLNPRERT</sequence>
<dbReference type="CDD" id="cd06261">
    <property type="entry name" value="TM_PBP2"/>
    <property type="match status" value="1"/>
</dbReference>
<dbReference type="SUPFAM" id="SSF161098">
    <property type="entry name" value="MetI-like"/>
    <property type="match status" value="1"/>
</dbReference>
<keyword evidence="3" id="KW-1003">Cell membrane</keyword>
<comment type="caution">
    <text evidence="9">The sequence shown here is derived from an EMBL/GenBank/DDBJ whole genome shotgun (WGS) entry which is preliminary data.</text>
</comment>
<dbReference type="InterPro" id="IPR025966">
    <property type="entry name" value="OppC_N"/>
</dbReference>
<feature type="transmembrane region" description="Helical" evidence="7">
    <location>
        <begin position="248"/>
        <end position="274"/>
    </location>
</feature>
<dbReference type="Gene3D" id="1.10.3720.10">
    <property type="entry name" value="MetI-like"/>
    <property type="match status" value="1"/>
</dbReference>
<comment type="subcellular location">
    <subcellularLocation>
        <location evidence="1 7">Cell membrane</location>
        <topology evidence="1 7">Multi-pass membrane protein</topology>
    </subcellularLocation>
</comment>
<accession>A0A7J3ZJM5</accession>
<dbReference type="Pfam" id="PF12911">
    <property type="entry name" value="OppC_N"/>
    <property type="match status" value="1"/>
</dbReference>
<comment type="similarity">
    <text evidence="7">Belongs to the binding-protein-dependent transport system permease family.</text>
</comment>
<evidence type="ECO:0000256" key="1">
    <source>
        <dbReference type="ARBA" id="ARBA00004651"/>
    </source>
</evidence>
<dbReference type="InterPro" id="IPR035906">
    <property type="entry name" value="MetI-like_sf"/>
</dbReference>
<dbReference type="GO" id="GO:0055085">
    <property type="term" value="P:transmembrane transport"/>
    <property type="evidence" value="ECO:0007669"/>
    <property type="project" value="InterPro"/>
</dbReference>
<dbReference type="EMBL" id="DRZC01000027">
    <property type="protein sequence ID" value="HHQ80204.1"/>
    <property type="molecule type" value="Genomic_DNA"/>
</dbReference>
<feature type="transmembrane region" description="Helical" evidence="7">
    <location>
        <begin position="134"/>
        <end position="158"/>
    </location>
</feature>
<evidence type="ECO:0000256" key="5">
    <source>
        <dbReference type="ARBA" id="ARBA00022989"/>
    </source>
</evidence>
<reference evidence="9" key="1">
    <citation type="journal article" date="2020" name="mSystems">
        <title>Genome- and Community-Level Interaction Insights into Carbon Utilization and Element Cycling Functions of Hydrothermarchaeota in Hydrothermal Sediment.</title>
        <authorList>
            <person name="Zhou Z."/>
            <person name="Liu Y."/>
            <person name="Xu W."/>
            <person name="Pan J."/>
            <person name="Luo Z.H."/>
            <person name="Li M."/>
        </authorList>
    </citation>
    <scope>NUCLEOTIDE SEQUENCE [LARGE SCALE GENOMIC DNA]</scope>
    <source>
        <strain evidence="9">SpSt-1116</strain>
    </source>
</reference>
<name>A0A7J3ZJM5_9CREN</name>
<proteinExistence type="inferred from homology"/>
<feature type="domain" description="ABC transmembrane type-1" evidence="8">
    <location>
        <begin position="85"/>
        <end position="274"/>
    </location>
</feature>
<evidence type="ECO:0000256" key="6">
    <source>
        <dbReference type="ARBA" id="ARBA00023136"/>
    </source>
</evidence>
<dbReference type="GO" id="GO:0005886">
    <property type="term" value="C:plasma membrane"/>
    <property type="evidence" value="ECO:0007669"/>
    <property type="project" value="UniProtKB-SubCell"/>
</dbReference>
<gene>
    <name evidence="9" type="ORF">ENM78_01895</name>
</gene>
<keyword evidence="6 7" id="KW-0472">Membrane</keyword>
<dbReference type="InterPro" id="IPR000515">
    <property type="entry name" value="MetI-like"/>
</dbReference>
<dbReference type="PANTHER" id="PTHR43386:SF1">
    <property type="entry name" value="D,D-DIPEPTIDE TRANSPORT SYSTEM PERMEASE PROTEIN DDPC-RELATED"/>
    <property type="match status" value="1"/>
</dbReference>
<protein>
    <submittedName>
        <fullName evidence="9">ABC transporter permease</fullName>
    </submittedName>
</protein>
<dbReference type="AlphaFoldDB" id="A0A7J3ZJM5"/>
<feature type="transmembrane region" description="Helical" evidence="7">
    <location>
        <begin position="88"/>
        <end position="113"/>
    </location>
</feature>
<evidence type="ECO:0000256" key="3">
    <source>
        <dbReference type="ARBA" id="ARBA00022475"/>
    </source>
</evidence>
<evidence type="ECO:0000256" key="7">
    <source>
        <dbReference type="RuleBase" id="RU363032"/>
    </source>
</evidence>
<keyword evidence="2 7" id="KW-0813">Transport</keyword>
<keyword evidence="4 7" id="KW-0812">Transmembrane</keyword>
<organism evidence="9">
    <name type="scientific">Fervidicoccus fontis</name>
    <dbReference type="NCBI Taxonomy" id="683846"/>
    <lineage>
        <taxon>Archaea</taxon>
        <taxon>Thermoproteota</taxon>
        <taxon>Thermoprotei</taxon>
        <taxon>Fervidicoccales</taxon>
        <taxon>Fervidicoccaceae</taxon>
        <taxon>Fervidicoccus</taxon>
    </lineage>
</organism>
<feature type="transmembrane region" description="Helical" evidence="7">
    <location>
        <begin position="25"/>
        <end position="46"/>
    </location>
</feature>
<dbReference type="PANTHER" id="PTHR43386">
    <property type="entry name" value="OLIGOPEPTIDE TRANSPORT SYSTEM PERMEASE PROTEIN APPC"/>
    <property type="match status" value="1"/>
</dbReference>
<dbReference type="InterPro" id="IPR050366">
    <property type="entry name" value="BP-dependent_transpt_permease"/>
</dbReference>
<evidence type="ECO:0000313" key="9">
    <source>
        <dbReference type="EMBL" id="HHQ80204.1"/>
    </source>
</evidence>
<dbReference type="Pfam" id="PF00528">
    <property type="entry name" value="BPD_transp_1"/>
    <property type="match status" value="1"/>
</dbReference>
<evidence type="ECO:0000256" key="4">
    <source>
        <dbReference type="ARBA" id="ARBA00022692"/>
    </source>
</evidence>